<dbReference type="GO" id="GO:0004062">
    <property type="term" value="F:aryl sulfotransferase activity"/>
    <property type="evidence" value="ECO:0007669"/>
    <property type="project" value="InterPro"/>
</dbReference>
<dbReference type="InterPro" id="IPR010262">
    <property type="entry name" value="Arylsulfotransferase_bact"/>
</dbReference>
<reference evidence="2 3" key="1">
    <citation type="submission" date="2018-08" db="EMBL/GenBank/DDBJ databases">
        <title>A genome reference for cultivated species of the human gut microbiota.</title>
        <authorList>
            <person name="Zou Y."/>
            <person name="Xue W."/>
            <person name="Luo G."/>
        </authorList>
    </citation>
    <scope>NUCLEOTIDE SEQUENCE [LARGE SCALE GENOMIC DNA]</scope>
    <source>
        <strain evidence="2 3">AM28-23</strain>
    </source>
</reference>
<dbReference type="EMBL" id="QSKF01000006">
    <property type="protein sequence ID" value="RHE39907.1"/>
    <property type="molecule type" value="Genomic_DNA"/>
</dbReference>
<dbReference type="AlphaFoldDB" id="A0A414J6A9"/>
<dbReference type="Pfam" id="PF17425">
    <property type="entry name" value="Arylsulfotran_N"/>
    <property type="match status" value="1"/>
</dbReference>
<dbReference type="InterPro" id="IPR038477">
    <property type="entry name" value="ASST_N_sf"/>
</dbReference>
<organism evidence="2 3">
    <name type="scientific">Blautia obeum</name>
    <dbReference type="NCBI Taxonomy" id="40520"/>
    <lineage>
        <taxon>Bacteria</taxon>
        <taxon>Bacillati</taxon>
        <taxon>Bacillota</taxon>
        <taxon>Clostridia</taxon>
        <taxon>Lachnospirales</taxon>
        <taxon>Lachnospiraceae</taxon>
        <taxon>Blautia</taxon>
    </lineage>
</organism>
<dbReference type="Pfam" id="PF05935">
    <property type="entry name" value="Arylsulfotrans"/>
    <property type="match status" value="1"/>
</dbReference>
<dbReference type="Gene3D" id="2.60.40.3100">
    <property type="entry name" value="Arylsulphate sulphotransferase monomer, N-terminal domain"/>
    <property type="match status" value="1"/>
</dbReference>
<name>A0A414J6A9_9FIRM</name>
<gene>
    <name evidence="2" type="ORF">DW740_09100</name>
</gene>
<dbReference type="PANTHER" id="PTHR35340:SF10">
    <property type="entry name" value="CYTOPLASMIC PROTEIN"/>
    <property type="match status" value="1"/>
</dbReference>
<dbReference type="Proteomes" id="UP000283745">
    <property type="component" value="Unassembled WGS sequence"/>
</dbReference>
<evidence type="ECO:0000313" key="2">
    <source>
        <dbReference type="EMBL" id="RHE39907.1"/>
    </source>
</evidence>
<dbReference type="InterPro" id="IPR053143">
    <property type="entry name" value="Arylsulfate_ST"/>
</dbReference>
<evidence type="ECO:0000313" key="3">
    <source>
        <dbReference type="Proteomes" id="UP000283745"/>
    </source>
</evidence>
<evidence type="ECO:0000259" key="1">
    <source>
        <dbReference type="Pfam" id="PF17425"/>
    </source>
</evidence>
<sequence>MKKGKVRRTVILIIVACMILTVLGCVAWKKRIGIYNTYMKMTGREPSRTTQWVLKGKEIGYHKQVIKTGKNKSETLQIADNGSNMEKVESTITQEASWVDTSLEVDQQLEEEQKNGYTWEEPLVVQNPYRYSPLTAVILFDTDEECEVRVTVKGKTEAADIEGTIDVSTSHRVPVVGLYAGQENTVLLELLDDTGKVSDSQEIKITTDELPEKMNDAVTPVKTSGESALPLTIVHGQGARYPYAYDCMGDVRWYLDRKSDKFGIYPLSNDRFLFAAGDIGITNIGKPDTSDLYETDYLGRAYKLYYIKQGVHHDIAEKEPGGNLLILSNSGEEYYWDMIQEIDRETGEVVDELKLSDIFRKQYVNSIDWAHINTISYQASDDTILISPRNLSAAVKIKWSTKEIVWMLGDPKLWKDTEFEQYVLQPEDDFVYQFYQHSVYQLTADLDGNPETQEISMFDNHASFFKDRIKDIYDNPKESYVLVYSVNEKDKTVKQIKKIPVTYSQITSNTCYDETSGHIFGMCGYVKGRSGINYEMDYETGEIINQYQISSWFYRSTPMKIDYNDLASAMETDENYICGELLKPVETTKKLTKTTDQMPDESEVSMRLMDRILYVKSDYHAISQIIFSGENHTYVYDLSDKLIFSEKMMLVNQEMAVPLTDMSADSYDVYVVYKDKFYNSGQTITIK</sequence>
<dbReference type="PROSITE" id="PS51257">
    <property type="entry name" value="PROKAR_LIPOPROTEIN"/>
    <property type="match status" value="1"/>
</dbReference>
<accession>A0A414J6A9</accession>
<feature type="domain" description="Arylsulfotransferase N-terminal" evidence="1">
    <location>
        <begin position="123"/>
        <end position="207"/>
    </location>
</feature>
<dbReference type="PANTHER" id="PTHR35340">
    <property type="entry name" value="PQQ ENZYME REPEAT PROTEIN-RELATED"/>
    <property type="match status" value="1"/>
</dbReference>
<dbReference type="RefSeq" id="WP_118048932.1">
    <property type="nucleotide sequence ID" value="NZ_CABJFK010000006.1"/>
</dbReference>
<protein>
    <recommendedName>
        <fullName evidence="1">Arylsulfotransferase N-terminal domain-containing protein</fullName>
    </recommendedName>
</protein>
<comment type="caution">
    <text evidence="2">The sequence shown here is derived from an EMBL/GenBank/DDBJ whole genome shotgun (WGS) entry which is preliminary data.</text>
</comment>
<dbReference type="InterPro" id="IPR035391">
    <property type="entry name" value="Arylsulfotran_N"/>
</dbReference>
<proteinExistence type="predicted"/>